<dbReference type="Proteomes" id="UP001151760">
    <property type="component" value="Unassembled WGS sequence"/>
</dbReference>
<accession>A0ABQ5ADL3</accession>
<comment type="caution">
    <text evidence="2">The sequence shown here is derived from an EMBL/GenBank/DDBJ whole genome shotgun (WGS) entry which is preliminary data.</text>
</comment>
<evidence type="ECO:0000313" key="3">
    <source>
        <dbReference type="Proteomes" id="UP001151760"/>
    </source>
</evidence>
<sequence>MQEELNQFERHKVRTLVPMPHGKTIIGTKWIWKNKMDEHGVVVKNKASLVAHGYNQQEGIDYDKILHQLQDLKPLGYFLPMQPTWMMCRCMMCTRSVVVSRAMTAYLEAAYHSQDLGGTSS</sequence>
<name>A0ABQ5ADL3_9ASTR</name>
<organism evidence="2 3">
    <name type="scientific">Tanacetum coccineum</name>
    <dbReference type="NCBI Taxonomy" id="301880"/>
    <lineage>
        <taxon>Eukaryota</taxon>
        <taxon>Viridiplantae</taxon>
        <taxon>Streptophyta</taxon>
        <taxon>Embryophyta</taxon>
        <taxon>Tracheophyta</taxon>
        <taxon>Spermatophyta</taxon>
        <taxon>Magnoliopsida</taxon>
        <taxon>eudicotyledons</taxon>
        <taxon>Gunneridae</taxon>
        <taxon>Pentapetalae</taxon>
        <taxon>asterids</taxon>
        <taxon>campanulids</taxon>
        <taxon>Asterales</taxon>
        <taxon>Asteraceae</taxon>
        <taxon>Asteroideae</taxon>
        <taxon>Anthemideae</taxon>
        <taxon>Anthemidinae</taxon>
        <taxon>Tanacetum</taxon>
    </lineage>
</organism>
<proteinExistence type="predicted"/>
<gene>
    <name evidence="2" type="ORF">Tco_0820437</name>
</gene>
<dbReference type="InterPro" id="IPR013103">
    <property type="entry name" value="RVT_2"/>
</dbReference>
<protein>
    <submittedName>
        <fullName evidence="2">Retrovirus-related pol polyprotein from transposon TNT 1-94</fullName>
    </submittedName>
</protein>
<reference evidence="2" key="1">
    <citation type="journal article" date="2022" name="Int. J. Mol. Sci.">
        <title>Draft Genome of Tanacetum Coccineum: Genomic Comparison of Closely Related Tanacetum-Family Plants.</title>
        <authorList>
            <person name="Yamashiro T."/>
            <person name="Shiraishi A."/>
            <person name="Nakayama K."/>
            <person name="Satake H."/>
        </authorList>
    </citation>
    <scope>NUCLEOTIDE SEQUENCE</scope>
</reference>
<dbReference type="EMBL" id="BQNB010012106">
    <property type="protein sequence ID" value="GJS99267.1"/>
    <property type="molecule type" value="Genomic_DNA"/>
</dbReference>
<keyword evidence="3" id="KW-1185">Reference proteome</keyword>
<feature type="domain" description="Reverse transcriptase Ty1/copia-type" evidence="1">
    <location>
        <begin position="12"/>
        <end position="67"/>
    </location>
</feature>
<dbReference type="Pfam" id="PF07727">
    <property type="entry name" value="RVT_2"/>
    <property type="match status" value="1"/>
</dbReference>
<evidence type="ECO:0000259" key="1">
    <source>
        <dbReference type="Pfam" id="PF07727"/>
    </source>
</evidence>
<evidence type="ECO:0000313" key="2">
    <source>
        <dbReference type="EMBL" id="GJS99267.1"/>
    </source>
</evidence>
<reference evidence="2" key="2">
    <citation type="submission" date="2022-01" db="EMBL/GenBank/DDBJ databases">
        <authorList>
            <person name="Yamashiro T."/>
            <person name="Shiraishi A."/>
            <person name="Satake H."/>
            <person name="Nakayama K."/>
        </authorList>
    </citation>
    <scope>NUCLEOTIDE SEQUENCE</scope>
</reference>